<evidence type="ECO:0000256" key="2">
    <source>
        <dbReference type="ARBA" id="ARBA00022801"/>
    </source>
</evidence>
<dbReference type="InterPro" id="IPR002921">
    <property type="entry name" value="Fungal_lipase-type"/>
</dbReference>
<evidence type="ECO:0000256" key="3">
    <source>
        <dbReference type="SAM" id="SignalP"/>
    </source>
</evidence>
<accession>A0A7S9KPR5</accession>
<dbReference type="Pfam" id="PF01764">
    <property type="entry name" value="Lipase_3"/>
    <property type="match status" value="1"/>
</dbReference>
<dbReference type="CDD" id="cd00519">
    <property type="entry name" value="Lipase_3"/>
    <property type="match status" value="1"/>
</dbReference>
<dbReference type="InterPro" id="IPR051299">
    <property type="entry name" value="AB_hydrolase_lip/est"/>
</dbReference>
<keyword evidence="6" id="KW-1185">Reference proteome</keyword>
<dbReference type="PANTHER" id="PTHR46640:SF1">
    <property type="entry name" value="FUNGAL LIPASE-LIKE DOMAIN-CONTAINING PROTEIN-RELATED"/>
    <property type="match status" value="1"/>
</dbReference>
<protein>
    <recommendedName>
        <fullName evidence="4">Fungal lipase-type domain-containing protein</fullName>
    </recommendedName>
</protein>
<evidence type="ECO:0000313" key="6">
    <source>
        <dbReference type="Proteomes" id="UP000594364"/>
    </source>
</evidence>
<dbReference type="Gene3D" id="3.40.50.1820">
    <property type="entry name" value="alpha/beta hydrolase"/>
    <property type="match status" value="2"/>
</dbReference>
<feature type="domain" description="Fungal lipase-type" evidence="4">
    <location>
        <begin position="151"/>
        <end position="208"/>
    </location>
</feature>
<evidence type="ECO:0000256" key="1">
    <source>
        <dbReference type="ARBA" id="ARBA00022729"/>
    </source>
</evidence>
<evidence type="ECO:0000313" key="5">
    <source>
        <dbReference type="EMBL" id="QPG97055.1"/>
    </source>
</evidence>
<sequence length="315" mass="34250">MLLTSVLGLAGLAAATPVGSIEDYVTSLDDGGGASEQDYTSIKYYVQHAAAAYCNFDAAPGRTIVCGKNACPLVQQNKPTVVASFAGRYTGIGAYVAVDAVRREIVLSVRGSSSIRNFITDIMFAWQGTRPREPSGRPASRIPGSASSRRAILSAAHLRRNNGYAVDVYTYGSPRVGNDKFASWMTGQPGGQWRVTHHDDPVPRLPPIFVGYRHISPEYWLSGGRNMLHDWPIGQLRVCKGIASTACNAGTFGLDILAHLHYLGETSACAGFPLVWKRDDVSNDELEQRLDDWSRKDQDYVGKSKRERADAGPAE</sequence>
<feature type="chain" id="PRO_5034130051" description="Fungal lipase-type domain-containing protein" evidence="3">
    <location>
        <begin position="16"/>
        <end position="315"/>
    </location>
</feature>
<dbReference type="GO" id="GO:0006629">
    <property type="term" value="P:lipid metabolic process"/>
    <property type="evidence" value="ECO:0007669"/>
    <property type="project" value="InterPro"/>
</dbReference>
<keyword evidence="1 3" id="KW-0732">Signal</keyword>
<gene>
    <name evidence="5" type="ORF">C2857_005686</name>
</gene>
<keyword evidence="2" id="KW-0378">Hydrolase</keyword>
<dbReference type="AlphaFoldDB" id="A0A7S9KPR5"/>
<evidence type="ECO:0000259" key="4">
    <source>
        <dbReference type="Pfam" id="PF01764"/>
    </source>
</evidence>
<feature type="signal peptide" evidence="3">
    <location>
        <begin position="1"/>
        <end position="15"/>
    </location>
</feature>
<name>A0A7S9KPR5_EPIFF</name>
<dbReference type="EMBL" id="CP031386">
    <property type="protein sequence ID" value="QPG97055.1"/>
    <property type="molecule type" value="Genomic_DNA"/>
</dbReference>
<dbReference type="GO" id="GO:0016787">
    <property type="term" value="F:hydrolase activity"/>
    <property type="evidence" value="ECO:0007669"/>
    <property type="project" value="UniProtKB-KW"/>
</dbReference>
<reference evidence="5 6" key="1">
    <citation type="journal article" date="2018" name="PLoS Genet.">
        <title>Repeat elements organise 3D genome structure and mediate transcription in the filamentous fungus Epichloe festucae.</title>
        <authorList>
            <person name="Winter D.J."/>
            <person name="Ganley A.R.D."/>
            <person name="Young C.A."/>
            <person name="Liachko I."/>
            <person name="Schardl C.L."/>
            <person name="Dupont P.Y."/>
            <person name="Berry D."/>
            <person name="Ram A."/>
            <person name="Scott B."/>
            <person name="Cox M.P."/>
        </authorList>
    </citation>
    <scope>NUCLEOTIDE SEQUENCE [LARGE SCALE GENOMIC DNA]</scope>
    <source>
        <strain evidence="5 6">Fl1</strain>
    </source>
</reference>
<dbReference type="OrthoDB" id="426718at2759"/>
<organism evidence="5 6">
    <name type="scientific">Epichloe festucae (strain Fl1)</name>
    <dbReference type="NCBI Taxonomy" id="877507"/>
    <lineage>
        <taxon>Eukaryota</taxon>
        <taxon>Fungi</taxon>
        <taxon>Dikarya</taxon>
        <taxon>Ascomycota</taxon>
        <taxon>Pezizomycotina</taxon>
        <taxon>Sordariomycetes</taxon>
        <taxon>Hypocreomycetidae</taxon>
        <taxon>Hypocreales</taxon>
        <taxon>Clavicipitaceae</taxon>
        <taxon>Epichloe</taxon>
    </lineage>
</organism>
<dbReference type="InterPro" id="IPR029058">
    <property type="entry name" value="AB_hydrolase_fold"/>
</dbReference>
<dbReference type="PANTHER" id="PTHR46640">
    <property type="entry name" value="TRIACYLGLYCEROL LIPASE, PUTATIVE (AFU_ORTHOLOGUE AFUA_6G06510)-RELATED"/>
    <property type="match status" value="1"/>
</dbReference>
<dbReference type="Proteomes" id="UP000594364">
    <property type="component" value="Chromosome 2"/>
</dbReference>
<dbReference type="SUPFAM" id="SSF53474">
    <property type="entry name" value="alpha/beta-Hydrolases"/>
    <property type="match status" value="1"/>
</dbReference>
<proteinExistence type="predicted"/>